<accession>A0A9D6V0U0</accession>
<dbReference type="Proteomes" id="UP000807825">
    <property type="component" value="Unassembled WGS sequence"/>
</dbReference>
<name>A0A9D6V0U0_9BACT</name>
<dbReference type="EMBL" id="JACRDE010000117">
    <property type="protein sequence ID" value="MBI5248619.1"/>
    <property type="molecule type" value="Genomic_DNA"/>
</dbReference>
<gene>
    <name evidence="1" type="ORF">HY912_03920</name>
</gene>
<organism evidence="1 2">
    <name type="scientific">Desulfomonile tiedjei</name>
    <dbReference type="NCBI Taxonomy" id="2358"/>
    <lineage>
        <taxon>Bacteria</taxon>
        <taxon>Pseudomonadati</taxon>
        <taxon>Thermodesulfobacteriota</taxon>
        <taxon>Desulfomonilia</taxon>
        <taxon>Desulfomonilales</taxon>
        <taxon>Desulfomonilaceae</taxon>
        <taxon>Desulfomonile</taxon>
    </lineage>
</organism>
<dbReference type="AlphaFoldDB" id="A0A9D6V0U0"/>
<reference evidence="1" key="1">
    <citation type="submission" date="2020-07" db="EMBL/GenBank/DDBJ databases">
        <title>Huge and variable diversity of episymbiotic CPR bacteria and DPANN archaea in groundwater ecosystems.</title>
        <authorList>
            <person name="He C.Y."/>
            <person name="Keren R."/>
            <person name="Whittaker M."/>
            <person name="Farag I.F."/>
            <person name="Doudna J."/>
            <person name="Cate J.H.D."/>
            <person name="Banfield J.F."/>
        </authorList>
    </citation>
    <scope>NUCLEOTIDE SEQUENCE</scope>
    <source>
        <strain evidence="1">NC_groundwater_1664_Pr3_B-0.1um_52_9</strain>
    </source>
</reference>
<comment type="caution">
    <text evidence="1">The sequence shown here is derived from an EMBL/GenBank/DDBJ whole genome shotgun (WGS) entry which is preliminary data.</text>
</comment>
<evidence type="ECO:0000313" key="2">
    <source>
        <dbReference type="Proteomes" id="UP000807825"/>
    </source>
</evidence>
<evidence type="ECO:0000313" key="1">
    <source>
        <dbReference type="EMBL" id="MBI5248619.1"/>
    </source>
</evidence>
<proteinExistence type="predicted"/>
<protein>
    <submittedName>
        <fullName evidence="1">Uncharacterized protein</fullName>
    </submittedName>
</protein>
<sequence length="282" mass="31243">MKIKGQINSGLQLLLAVFVALFIGAGVSDAQEPTWWGSSSWFDWSDFRGSANARLYFARFVSGSIKKNGIEYDLKSSPFSMGSDPQVIREAWFELYVDRLGLRLLIQDHQFTGKRAPGESISHLDFGAIRVGLDLDLVRYPFFRSGIDFDYSMEAAKFNDRSGNSEVVFSSAQPMTIGLHATAIPGRVRDIPIIIEARARGPIPFYKQSPNAKVIDWEVSGGLRPSVWQTSLYGYSTFAFGIEGGFRSLQLNMDIDPDVSGLSQASIKANWQGAFVQLGVSF</sequence>